<evidence type="ECO:0000256" key="1">
    <source>
        <dbReference type="ARBA" id="ARBA00004370"/>
    </source>
</evidence>
<evidence type="ECO:0000256" key="6">
    <source>
        <dbReference type="ARBA" id="ARBA00023136"/>
    </source>
</evidence>
<name>A0ABD3H7X2_9MARC</name>
<evidence type="ECO:0000256" key="7">
    <source>
        <dbReference type="SAM" id="Phobius"/>
    </source>
</evidence>
<evidence type="ECO:0000313" key="10">
    <source>
        <dbReference type="Proteomes" id="UP001633002"/>
    </source>
</evidence>
<dbReference type="InterPro" id="IPR013057">
    <property type="entry name" value="AA_transpt_TM"/>
</dbReference>
<keyword evidence="2" id="KW-0813">Transport</keyword>
<feature type="domain" description="Amino acid transporter transmembrane" evidence="8">
    <location>
        <begin position="160"/>
        <end position="384"/>
    </location>
</feature>
<dbReference type="Pfam" id="PF01490">
    <property type="entry name" value="Aa_trans"/>
    <property type="match status" value="2"/>
</dbReference>
<organism evidence="9 10">
    <name type="scientific">Riccia sorocarpa</name>
    <dbReference type="NCBI Taxonomy" id="122646"/>
    <lineage>
        <taxon>Eukaryota</taxon>
        <taxon>Viridiplantae</taxon>
        <taxon>Streptophyta</taxon>
        <taxon>Embryophyta</taxon>
        <taxon>Marchantiophyta</taxon>
        <taxon>Marchantiopsida</taxon>
        <taxon>Marchantiidae</taxon>
        <taxon>Marchantiales</taxon>
        <taxon>Ricciaceae</taxon>
        <taxon>Riccia</taxon>
    </lineage>
</organism>
<reference evidence="9 10" key="1">
    <citation type="submission" date="2024-09" db="EMBL/GenBank/DDBJ databases">
        <title>Chromosome-scale assembly of Riccia sorocarpa.</title>
        <authorList>
            <person name="Paukszto L."/>
        </authorList>
    </citation>
    <scope>NUCLEOTIDE SEQUENCE [LARGE SCALE GENOMIC DNA]</scope>
    <source>
        <strain evidence="9">LP-2024</strain>
        <tissue evidence="9">Aerial parts of the thallus</tissue>
    </source>
</reference>
<dbReference type="EMBL" id="JBJQOH010000006">
    <property type="protein sequence ID" value="KAL3686216.1"/>
    <property type="molecule type" value="Genomic_DNA"/>
</dbReference>
<keyword evidence="6 7" id="KW-0472">Membrane</keyword>
<evidence type="ECO:0000313" key="9">
    <source>
        <dbReference type="EMBL" id="KAL3686216.1"/>
    </source>
</evidence>
<feature type="transmembrane region" description="Helical" evidence="7">
    <location>
        <begin position="307"/>
        <end position="327"/>
    </location>
</feature>
<feature type="transmembrane region" description="Helical" evidence="7">
    <location>
        <begin position="333"/>
        <end position="354"/>
    </location>
</feature>
<dbReference type="AlphaFoldDB" id="A0ABD3H7X2"/>
<dbReference type="GO" id="GO:0016020">
    <property type="term" value="C:membrane"/>
    <property type="evidence" value="ECO:0007669"/>
    <property type="project" value="UniProtKB-SubCell"/>
</dbReference>
<keyword evidence="10" id="KW-1185">Reference proteome</keyword>
<keyword evidence="4" id="KW-0029">Amino-acid transport</keyword>
<dbReference type="PANTHER" id="PTHR48017">
    <property type="entry name" value="OS05G0424000 PROTEIN-RELATED"/>
    <property type="match status" value="1"/>
</dbReference>
<evidence type="ECO:0000256" key="4">
    <source>
        <dbReference type="ARBA" id="ARBA00022970"/>
    </source>
</evidence>
<dbReference type="Proteomes" id="UP001633002">
    <property type="component" value="Unassembled WGS sequence"/>
</dbReference>
<comment type="subcellular location">
    <subcellularLocation>
        <location evidence="1">Membrane</location>
    </subcellularLocation>
</comment>
<accession>A0ABD3H7X2</accession>
<proteinExistence type="predicted"/>
<feature type="transmembrane region" description="Helical" evidence="7">
    <location>
        <begin position="75"/>
        <end position="96"/>
    </location>
</feature>
<feature type="transmembrane region" description="Helical" evidence="7">
    <location>
        <begin position="258"/>
        <end position="279"/>
    </location>
</feature>
<protein>
    <recommendedName>
        <fullName evidence="8">Amino acid transporter transmembrane domain-containing protein</fullName>
    </recommendedName>
</protein>
<keyword evidence="5 7" id="KW-1133">Transmembrane helix</keyword>
<keyword evidence="3 7" id="KW-0812">Transmembrane</keyword>
<sequence length="402" mass="44363">MVAVEAERNELPMKPGAQKFEGPRYQESLTKDAGALFVLESKGNWQHAGFHLTTSIAGPTLLSLPYAFAGLGWEYGPIMLVLGALVTFYAYNFFAFNGDRGACCKRSPSSSLPGLGRRHYRPMVRSWCCFPPAVCTLRRCSNRLHPPWWSLYEGHSDKAPPRDYGLQGTETQKIFGAFNSLSVIAVTYGNGIIPEIQGTLAPPVTGKMFKGLIVCYAVVCSTFFSVSFSGYWAFGNLASGNIFSNFQLPDGTSLVPDWLIVLPNAMVILQLVPITVVYCQPTFDILEGKTADVKQARFALRNWFPRLVFRTTFLCLTILVAAMFPFFGDVAAILGAFGCTPLDFVFPMLFYIVLFKPPKTSVKFWGNLFIIVVYGSVGLVGAVAAIRQLVLDTSMYKLFADI</sequence>
<evidence type="ECO:0000256" key="2">
    <source>
        <dbReference type="ARBA" id="ARBA00022448"/>
    </source>
</evidence>
<feature type="transmembrane region" description="Helical" evidence="7">
    <location>
        <begin position="213"/>
        <end position="234"/>
    </location>
</feature>
<feature type="transmembrane region" description="Helical" evidence="7">
    <location>
        <begin position="49"/>
        <end position="69"/>
    </location>
</feature>
<evidence type="ECO:0000256" key="3">
    <source>
        <dbReference type="ARBA" id="ARBA00022692"/>
    </source>
</evidence>
<feature type="domain" description="Amino acid transporter transmembrane" evidence="8">
    <location>
        <begin position="42"/>
        <end position="91"/>
    </location>
</feature>
<feature type="transmembrane region" description="Helical" evidence="7">
    <location>
        <begin position="366"/>
        <end position="386"/>
    </location>
</feature>
<evidence type="ECO:0000259" key="8">
    <source>
        <dbReference type="Pfam" id="PF01490"/>
    </source>
</evidence>
<gene>
    <name evidence="9" type="ORF">R1sor_004238</name>
</gene>
<evidence type="ECO:0000256" key="5">
    <source>
        <dbReference type="ARBA" id="ARBA00022989"/>
    </source>
</evidence>
<dbReference type="GO" id="GO:0006865">
    <property type="term" value="P:amino acid transport"/>
    <property type="evidence" value="ECO:0007669"/>
    <property type="project" value="UniProtKB-KW"/>
</dbReference>
<comment type="caution">
    <text evidence="9">The sequence shown here is derived from an EMBL/GenBank/DDBJ whole genome shotgun (WGS) entry which is preliminary data.</text>
</comment>